<gene>
    <name evidence="1" type="ORF">PGLFYP46_00725</name>
</gene>
<protein>
    <submittedName>
        <fullName evidence="1">Uncharacterized protein</fullName>
    </submittedName>
</protein>
<name>A0A6N3DLS5_9FIRM</name>
<dbReference type="AlphaFoldDB" id="A0A6N3DLS5"/>
<evidence type="ECO:0000313" key="1">
    <source>
        <dbReference type="EMBL" id="VYU28298.1"/>
    </source>
</evidence>
<dbReference type="EMBL" id="CACRUP010000024">
    <property type="protein sequence ID" value="VYU28298.1"/>
    <property type="molecule type" value="Genomic_DNA"/>
</dbReference>
<proteinExistence type="predicted"/>
<accession>A0A6N3DLS5</accession>
<organism evidence="1">
    <name type="scientific">Peptoniphilus gorbachii</name>
    <dbReference type="NCBI Taxonomy" id="411567"/>
    <lineage>
        <taxon>Bacteria</taxon>
        <taxon>Bacillati</taxon>
        <taxon>Bacillota</taxon>
        <taxon>Tissierellia</taxon>
        <taxon>Tissierellales</taxon>
        <taxon>Peptoniphilaceae</taxon>
        <taxon>Peptoniphilus</taxon>
    </lineage>
</organism>
<sequence length="66" mass="7635">MFATDRLKNRVATTELNSIQSSESVSNQIQFEYYDVEEKTTYLVTYTEIVDDVGAKYFTENISPIK</sequence>
<reference evidence="1" key="1">
    <citation type="submission" date="2019-11" db="EMBL/GenBank/DDBJ databases">
        <authorList>
            <person name="Feng L."/>
        </authorList>
    </citation>
    <scope>NUCLEOTIDE SEQUENCE</scope>
    <source>
        <strain evidence="1">PgorbachiiLFYP46</strain>
    </source>
</reference>